<dbReference type="Pfam" id="PF00825">
    <property type="entry name" value="Ribonuclease_P"/>
    <property type="match status" value="1"/>
</dbReference>
<dbReference type="Gene3D" id="3.30.230.10">
    <property type="match status" value="1"/>
</dbReference>
<organism evidence="7 8">
    <name type="scientific">Candidatus Berkelbacteria bacterium CG10_big_fil_rev_8_21_14_0_10_43_14</name>
    <dbReference type="NCBI Taxonomy" id="1974515"/>
    <lineage>
        <taxon>Bacteria</taxon>
        <taxon>Candidatus Berkelbacteria</taxon>
    </lineage>
</organism>
<accession>A0A2M6RAZ5</accession>
<gene>
    <name evidence="7" type="primary">rnpA</name>
    <name evidence="7" type="ORF">COT79_00875</name>
</gene>
<evidence type="ECO:0000256" key="6">
    <source>
        <dbReference type="NCBIfam" id="TIGR00188"/>
    </source>
</evidence>
<dbReference type="PANTHER" id="PTHR33992">
    <property type="entry name" value="RIBONUCLEASE P PROTEIN COMPONENT"/>
    <property type="match status" value="1"/>
</dbReference>
<dbReference type="EC" id="3.1.26.5" evidence="6"/>
<protein>
    <recommendedName>
        <fullName evidence="6">Ribonuclease P protein component</fullName>
        <ecNumber evidence="6">3.1.26.5</ecNumber>
    </recommendedName>
</protein>
<dbReference type="Proteomes" id="UP000231162">
    <property type="component" value="Unassembled WGS sequence"/>
</dbReference>
<reference evidence="8" key="1">
    <citation type="submission" date="2017-09" db="EMBL/GenBank/DDBJ databases">
        <title>Depth-based differentiation of microbial function through sediment-hosted aquifers and enrichment of novel symbionts in the deep terrestrial subsurface.</title>
        <authorList>
            <person name="Probst A.J."/>
            <person name="Ladd B."/>
            <person name="Jarett J.K."/>
            <person name="Geller-Mcgrath D.E."/>
            <person name="Sieber C.M.K."/>
            <person name="Emerson J.B."/>
            <person name="Anantharaman K."/>
            <person name="Thomas B.C."/>
            <person name="Malmstrom R."/>
            <person name="Stieglmeier M."/>
            <person name="Klingl A."/>
            <person name="Woyke T."/>
            <person name="Ryan C.M."/>
            <person name="Banfield J.F."/>
        </authorList>
    </citation>
    <scope>NUCLEOTIDE SEQUENCE [LARGE SCALE GENOMIC DNA]</scope>
</reference>
<evidence type="ECO:0000256" key="1">
    <source>
        <dbReference type="ARBA" id="ARBA00022694"/>
    </source>
</evidence>
<dbReference type="GO" id="GO:0004526">
    <property type="term" value="F:ribonuclease P activity"/>
    <property type="evidence" value="ECO:0007669"/>
    <property type="project" value="UniProtKB-UniRule"/>
</dbReference>
<dbReference type="SUPFAM" id="SSF54211">
    <property type="entry name" value="Ribosomal protein S5 domain 2-like"/>
    <property type="match status" value="1"/>
</dbReference>
<dbReference type="NCBIfam" id="TIGR00188">
    <property type="entry name" value="rnpA"/>
    <property type="match status" value="1"/>
</dbReference>
<comment type="caution">
    <text evidence="7">The sequence shown here is derived from an EMBL/GenBank/DDBJ whole genome shotgun (WGS) entry which is preliminary data.</text>
</comment>
<dbReference type="AlphaFoldDB" id="A0A2M6RAZ5"/>
<keyword evidence="5" id="KW-0694">RNA-binding</keyword>
<dbReference type="EMBL" id="PEZX01000015">
    <property type="protein sequence ID" value="PIS07111.1"/>
    <property type="molecule type" value="Genomic_DNA"/>
</dbReference>
<dbReference type="InterPro" id="IPR020568">
    <property type="entry name" value="Ribosomal_Su5_D2-typ_SF"/>
</dbReference>
<dbReference type="PANTHER" id="PTHR33992:SF1">
    <property type="entry name" value="RIBONUCLEASE P PROTEIN COMPONENT"/>
    <property type="match status" value="1"/>
</dbReference>
<name>A0A2M6RAZ5_9BACT</name>
<sequence>MIPRSHRLPAKQIVKLVRSAHRHHSPSLVLFWRTSTYPQTRIAIMVSRKVNTRATVRNLMRRRVAQICMTNTQKIGSRDVIISVKKQATQEIYEKEILQWLGASR</sequence>
<dbReference type="InterPro" id="IPR014721">
    <property type="entry name" value="Ribsml_uS5_D2-typ_fold_subgr"/>
</dbReference>
<evidence type="ECO:0000313" key="8">
    <source>
        <dbReference type="Proteomes" id="UP000231162"/>
    </source>
</evidence>
<dbReference type="GO" id="GO:0030677">
    <property type="term" value="C:ribonuclease P complex"/>
    <property type="evidence" value="ECO:0007669"/>
    <property type="project" value="TreeGrafter"/>
</dbReference>
<keyword evidence="1" id="KW-0819">tRNA processing</keyword>
<evidence type="ECO:0000256" key="3">
    <source>
        <dbReference type="ARBA" id="ARBA00022759"/>
    </source>
</evidence>
<dbReference type="GO" id="GO:0000049">
    <property type="term" value="F:tRNA binding"/>
    <property type="evidence" value="ECO:0007669"/>
    <property type="project" value="InterPro"/>
</dbReference>
<evidence type="ECO:0000313" key="7">
    <source>
        <dbReference type="EMBL" id="PIS07111.1"/>
    </source>
</evidence>
<proteinExistence type="predicted"/>
<dbReference type="InterPro" id="IPR000100">
    <property type="entry name" value="RNase_P"/>
</dbReference>
<keyword evidence="3" id="KW-0255">Endonuclease</keyword>
<evidence type="ECO:0000256" key="2">
    <source>
        <dbReference type="ARBA" id="ARBA00022722"/>
    </source>
</evidence>
<keyword evidence="4" id="KW-0378">Hydrolase</keyword>
<evidence type="ECO:0000256" key="5">
    <source>
        <dbReference type="ARBA" id="ARBA00022884"/>
    </source>
</evidence>
<keyword evidence="2" id="KW-0540">Nuclease</keyword>
<dbReference type="GO" id="GO:0042781">
    <property type="term" value="F:3'-tRNA processing endoribonuclease activity"/>
    <property type="evidence" value="ECO:0007669"/>
    <property type="project" value="TreeGrafter"/>
</dbReference>
<evidence type="ECO:0000256" key="4">
    <source>
        <dbReference type="ARBA" id="ARBA00022801"/>
    </source>
</evidence>